<gene>
    <name evidence="1" type="ORF">CES85_2872</name>
</gene>
<dbReference type="Proteomes" id="UP000215256">
    <property type="component" value="Plasmid unnamed1"/>
</dbReference>
<proteinExistence type="predicted"/>
<keyword evidence="1" id="KW-0449">Lipoprotein</keyword>
<name>A0A248UN81_9HYPH</name>
<keyword evidence="1" id="KW-0614">Plasmid</keyword>
<geneLocation type="plasmid" evidence="1 2">
    <name>unnamed1</name>
</geneLocation>
<protein>
    <submittedName>
        <fullName evidence="1">Putative lipoprotein</fullName>
    </submittedName>
</protein>
<evidence type="ECO:0000313" key="2">
    <source>
        <dbReference type="Proteomes" id="UP000215256"/>
    </source>
</evidence>
<dbReference type="EMBL" id="CP022605">
    <property type="protein sequence ID" value="ASV88104.1"/>
    <property type="molecule type" value="Genomic_DNA"/>
</dbReference>
<evidence type="ECO:0000313" key="1">
    <source>
        <dbReference type="EMBL" id="ASV88104.1"/>
    </source>
</evidence>
<accession>A0A248UN81</accession>
<sequence length="44" mass="4539">MSHAANLSIPGLSLILSGCDGREAKPVAATHPTGCAFGLRRNFT</sequence>
<dbReference type="AlphaFoldDB" id="A0A248UN81"/>
<reference evidence="1 2" key="1">
    <citation type="submission" date="2017-07" db="EMBL/GenBank/DDBJ databases">
        <title>Phylogenetic study on the rhizospheric bacterium Ochrobactrum sp. A44.</title>
        <authorList>
            <person name="Krzyzanowska D.M."/>
            <person name="Ossowicki A."/>
            <person name="Rajewska M."/>
            <person name="Maciag T."/>
            <person name="Kaczynski Z."/>
            <person name="Czerwicka M."/>
            <person name="Jafra S."/>
        </authorList>
    </citation>
    <scope>NUCLEOTIDE SEQUENCE [LARGE SCALE GENOMIC DNA]</scope>
    <source>
        <strain evidence="1 2">A44</strain>
        <plasmid evidence="1 2">unnamed1</plasmid>
    </source>
</reference>
<organism evidence="1 2">
    <name type="scientific">Ochrobactrum quorumnocens</name>
    <dbReference type="NCBI Taxonomy" id="271865"/>
    <lineage>
        <taxon>Bacteria</taxon>
        <taxon>Pseudomonadati</taxon>
        <taxon>Pseudomonadota</taxon>
        <taxon>Alphaproteobacteria</taxon>
        <taxon>Hyphomicrobiales</taxon>
        <taxon>Brucellaceae</taxon>
        <taxon>Brucella/Ochrobactrum group</taxon>
        <taxon>Ochrobactrum</taxon>
    </lineage>
</organism>
<dbReference type="KEGG" id="och:CES85_2872"/>